<sequence length="48" mass="5717">MRWYLREISGENAYATYLAHHRQSHPTGPALTRRQFEERRNAPSVRCC</sequence>
<evidence type="ECO:0000313" key="1">
    <source>
        <dbReference type="EMBL" id="RKN45507.1"/>
    </source>
</evidence>
<keyword evidence="2" id="KW-1185">Reference proteome</keyword>
<dbReference type="InterPro" id="IPR007423">
    <property type="entry name" value="Sel_put"/>
</dbReference>
<accession>A0A3A9ZDY9</accession>
<gene>
    <name evidence="1" type="ORF">D7223_16670</name>
</gene>
<reference evidence="1 2" key="1">
    <citation type="journal article" date="2004" name="Syst. Appl. Microbiol.">
        <title>Cryptoendolithic actinomycetes from antarctic sandstone rock samples: Micromonospora endolithica sp. nov. and two isolates related to Micromonospora coerulea Jensen 1932.</title>
        <authorList>
            <person name="Hirsch P."/>
            <person name="Mevs U."/>
            <person name="Kroppenstedt R.M."/>
            <person name="Schumann P."/>
            <person name="Stackebrandt E."/>
        </authorList>
    </citation>
    <scope>NUCLEOTIDE SEQUENCE [LARGE SCALE GENOMIC DNA]</scope>
    <source>
        <strain evidence="1 2">JCM 12677</strain>
    </source>
</reference>
<dbReference type="EMBL" id="RBAK01000006">
    <property type="protein sequence ID" value="RKN45507.1"/>
    <property type="molecule type" value="Genomic_DNA"/>
</dbReference>
<dbReference type="Proteomes" id="UP000281726">
    <property type="component" value="Unassembled WGS sequence"/>
</dbReference>
<name>A0A3A9ZDY9_9ACTN</name>
<evidence type="ECO:0000313" key="2">
    <source>
        <dbReference type="Proteomes" id="UP000281726"/>
    </source>
</evidence>
<dbReference type="AlphaFoldDB" id="A0A3A9ZDY9"/>
<organism evidence="1 2">
    <name type="scientific">Micromonospora endolithica</name>
    <dbReference type="NCBI Taxonomy" id="230091"/>
    <lineage>
        <taxon>Bacteria</taxon>
        <taxon>Bacillati</taxon>
        <taxon>Actinomycetota</taxon>
        <taxon>Actinomycetes</taxon>
        <taxon>Micromonosporales</taxon>
        <taxon>Micromonosporaceae</taxon>
        <taxon>Micromonospora</taxon>
    </lineage>
</organism>
<proteinExistence type="predicted"/>
<comment type="caution">
    <text evidence="1">The sequence shown here is derived from an EMBL/GenBank/DDBJ whole genome shotgun (WGS) entry which is preliminary data.</text>
</comment>
<dbReference type="Pfam" id="PF04328">
    <property type="entry name" value="Sel_put"/>
    <property type="match status" value="1"/>
</dbReference>
<protein>
    <submittedName>
        <fullName evidence="1">DUF466 domain-containing protein</fullName>
    </submittedName>
</protein>
<dbReference type="OrthoDB" id="3541280at2"/>